<proteinExistence type="predicted"/>
<dbReference type="Proteomes" id="UP000483035">
    <property type="component" value="Unassembled WGS sequence"/>
</dbReference>
<dbReference type="RefSeq" id="WP_163987452.1">
    <property type="nucleotide sequence ID" value="NZ_WUEY01000006.1"/>
</dbReference>
<reference evidence="2 3" key="1">
    <citation type="submission" date="2019-12" db="EMBL/GenBank/DDBJ databases">
        <title>Rhizobium genotypes associated with high levels of biological nitrogen fixation by grain legumes in a temperate-maritime cropping system.</title>
        <authorList>
            <person name="Maluk M."/>
            <person name="Francesc Ferrando Molina F."/>
            <person name="Lopez Del Egido L."/>
            <person name="Lafos M."/>
            <person name="Langarica-Fuentes A."/>
            <person name="Gebre Yohannes G."/>
            <person name="Young M.W."/>
            <person name="Martin P."/>
            <person name="Gantlett R."/>
            <person name="Kenicer G."/>
            <person name="Hawes C."/>
            <person name="Begg G.S."/>
            <person name="Quilliam R.S."/>
            <person name="Squire G.R."/>
            <person name="Poole P.S."/>
            <person name="Young P.W."/>
            <person name="Iannetta P.M."/>
            <person name="James E.K."/>
        </authorList>
    </citation>
    <scope>NUCLEOTIDE SEQUENCE [LARGE SCALE GENOMIC DNA]</scope>
    <source>
        <strain evidence="2 3">JHI1118</strain>
    </source>
</reference>
<evidence type="ECO:0000313" key="3">
    <source>
        <dbReference type="Proteomes" id="UP000483035"/>
    </source>
</evidence>
<name>A0A6L9U9J9_9HYPH</name>
<organism evidence="2 3">
    <name type="scientific">Rhizobium lusitanum</name>
    <dbReference type="NCBI Taxonomy" id="293958"/>
    <lineage>
        <taxon>Bacteria</taxon>
        <taxon>Pseudomonadati</taxon>
        <taxon>Pseudomonadota</taxon>
        <taxon>Alphaproteobacteria</taxon>
        <taxon>Hyphomicrobiales</taxon>
        <taxon>Rhizobiaceae</taxon>
        <taxon>Rhizobium/Agrobacterium group</taxon>
        <taxon>Rhizobium</taxon>
    </lineage>
</organism>
<dbReference type="AlphaFoldDB" id="A0A6L9U9J9"/>
<protein>
    <submittedName>
        <fullName evidence="2">Phage portal protein</fullName>
    </submittedName>
</protein>
<accession>A0A6L9U9J9</accession>
<dbReference type="Pfam" id="PF04860">
    <property type="entry name" value="Phage_portal"/>
    <property type="match status" value="1"/>
</dbReference>
<dbReference type="InterPro" id="IPR006427">
    <property type="entry name" value="Portal_HK97"/>
</dbReference>
<gene>
    <name evidence="2" type="ORF">GR212_15385</name>
</gene>
<dbReference type="NCBIfam" id="TIGR01537">
    <property type="entry name" value="portal_HK97"/>
    <property type="match status" value="1"/>
</dbReference>
<evidence type="ECO:0000313" key="2">
    <source>
        <dbReference type="EMBL" id="NEI70966.1"/>
    </source>
</evidence>
<dbReference type="InterPro" id="IPR006944">
    <property type="entry name" value="Phage/GTA_portal"/>
</dbReference>
<feature type="region of interest" description="Disordered" evidence="1">
    <location>
        <begin position="422"/>
        <end position="459"/>
    </location>
</feature>
<feature type="compositionally biased region" description="Polar residues" evidence="1">
    <location>
        <begin position="426"/>
        <end position="446"/>
    </location>
</feature>
<comment type="caution">
    <text evidence="2">The sequence shown here is derived from an EMBL/GenBank/DDBJ whole genome shotgun (WGS) entry which is preliminary data.</text>
</comment>
<sequence length="459" mass="51901">MADDLIVQNEIDGGHQLELFEKSHGDEMTMTQFAEWIEGNFAGTGVAGAMQIGALMLCCDVIAQDISKATFRFRQLLENGTSKVVDPRRNDMAAFLKLEPNPRHTWRNCIEMMVYWSCLTDNAYAGVIRANDGTPLEIIPFQTGRVQEKIYGREVFYEVTAGTMQEQALLGAVSRTFAERDMIHVRTRMLDGMCGYSTLTAGRKTLDIMNNLADYRKNLFGDEGQLRGIFSRDNLEPIPDPIFQRLRSQFKELMHRFRKLTEPIVLEGGVKFQAVSSKPAEMELVKEFEAQINEICRLFRMPPHKIFLMDGSKYDNLETQEKMYVGDTLIPRAEAFEEQFAKILLSRKERLSYFFEFDRSEMTLRDTKAETDRTIRAVERGIIEIDEARAVFGLNPLANGSGQVRLVPVNMSLVNRKNEVVVGGASTPSGDNADASDQSNEQQTEETAAEKGVGLRLVK</sequence>
<evidence type="ECO:0000256" key="1">
    <source>
        <dbReference type="SAM" id="MobiDB-lite"/>
    </source>
</evidence>
<dbReference type="EMBL" id="WUEY01000006">
    <property type="protein sequence ID" value="NEI70966.1"/>
    <property type="molecule type" value="Genomic_DNA"/>
</dbReference>